<sequence>MTMSRAAAPPRHSWFSMLPGALLALATALAAPAAAFASELDLKIPALDTTYSLFGNPVSGVTLLMAGLFVCILGGLFGLAMFNQVKGLPAHKSMLDVSAIIYQTCRAYL</sequence>
<proteinExistence type="predicted"/>
<evidence type="ECO:0000313" key="3">
    <source>
        <dbReference type="EMBL" id="MBI3538825.1"/>
    </source>
</evidence>
<dbReference type="EMBL" id="JACQAY010000031">
    <property type="protein sequence ID" value="MBI3538825.1"/>
    <property type="molecule type" value="Genomic_DNA"/>
</dbReference>
<feature type="transmembrane region" description="Helical" evidence="1">
    <location>
        <begin position="61"/>
        <end position="82"/>
    </location>
</feature>
<evidence type="ECO:0000313" key="4">
    <source>
        <dbReference type="Proteomes" id="UP000807850"/>
    </source>
</evidence>
<feature type="chain" id="PRO_5039412492" description="Sodium-translocating pyrophosphatase" evidence="2">
    <location>
        <begin position="38"/>
        <end position="109"/>
    </location>
</feature>
<comment type="caution">
    <text evidence="3">The sequence shown here is derived from an EMBL/GenBank/DDBJ whole genome shotgun (WGS) entry which is preliminary data.</text>
</comment>
<keyword evidence="1" id="KW-0812">Transmembrane</keyword>
<reference evidence="3" key="1">
    <citation type="submission" date="2020-07" db="EMBL/GenBank/DDBJ databases">
        <title>Huge and variable diversity of episymbiotic CPR bacteria and DPANN archaea in groundwater ecosystems.</title>
        <authorList>
            <person name="He C.Y."/>
            <person name="Keren R."/>
            <person name="Whittaker M."/>
            <person name="Farag I.F."/>
            <person name="Doudna J."/>
            <person name="Cate J.H.D."/>
            <person name="Banfield J.F."/>
        </authorList>
    </citation>
    <scope>NUCLEOTIDE SEQUENCE</scope>
    <source>
        <strain evidence="3">NC_groundwater_928_Pr1_S-0.2um_72_17</strain>
    </source>
</reference>
<evidence type="ECO:0008006" key="5">
    <source>
        <dbReference type="Google" id="ProtNLM"/>
    </source>
</evidence>
<dbReference type="Proteomes" id="UP000807850">
    <property type="component" value="Unassembled WGS sequence"/>
</dbReference>
<dbReference type="AlphaFoldDB" id="A0A9D6L8E6"/>
<feature type="non-terminal residue" evidence="3">
    <location>
        <position position="109"/>
    </location>
</feature>
<protein>
    <recommendedName>
        <fullName evidence="5">Sodium-translocating pyrophosphatase</fullName>
    </recommendedName>
</protein>
<feature type="signal peptide" evidence="2">
    <location>
        <begin position="1"/>
        <end position="37"/>
    </location>
</feature>
<evidence type="ECO:0000256" key="2">
    <source>
        <dbReference type="SAM" id="SignalP"/>
    </source>
</evidence>
<keyword evidence="1" id="KW-1133">Transmembrane helix</keyword>
<gene>
    <name evidence="3" type="ORF">HY076_00935</name>
</gene>
<name>A0A9D6L8E6_UNCEI</name>
<accession>A0A9D6L8E6</accession>
<keyword evidence="1" id="KW-0472">Membrane</keyword>
<keyword evidence="2" id="KW-0732">Signal</keyword>
<evidence type="ECO:0000256" key="1">
    <source>
        <dbReference type="SAM" id="Phobius"/>
    </source>
</evidence>
<organism evidence="3 4">
    <name type="scientific">Eiseniibacteriota bacterium</name>
    <dbReference type="NCBI Taxonomy" id="2212470"/>
    <lineage>
        <taxon>Bacteria</taxon>
        <taxon>Candidatus Eiseniibacteriota</taxon>
    </lineage>
</organism>